<dbReference type="Gene3D" id="2.10.230.10">
    <property type="entry name" value="Heat shock protein DnaJ, cysteine-rich domain"/>
    <property type="match status" value="1"/>
</dbReference>
<evidence type="ECO:0000256" key="3">
    <source>
        <dbReference type="ARBA" id="ARBA00022771"/>
    </source>
</evidence>
<dbReference type="Pfam" id="PF00684">
    <property type="entry name" value="DnaJ_CXXCXGXG"/>
    <property type="match status" value="1"/>
</dbReference>
<dbReference type="GO" id="GO:0042026">
    <property type="term" value="P:protein refolding"/>
    <property type="evidence" value="ECO:0007669"/>
    <property type="project" value="TreeGrafter"/>
</dbReference>
<dbReference type="InterPro" id="IPR002939">
    <property type="entry name" value="DnaJ_C"/>
</dbReference>
<dbReference type="GO" id="GO:0051082">
    <property type="term" value="F:unfolded protein binding"/>
    <property type="evidence" value="ECO:0007669"/>
    <property type="project" value="InterPro"/>
</dbReference>
<dbReference type="PRINTS" id="PR00625">
    <property type="entry name" value="JDOMAIN"/>
</dbReference>
<dbReference type="HAMAP" id="MF_01152">
    <property type="entry name" value="DnaJ"/>
    <property type="match status" value="1"/>
</dbReference>
<dbReference type="CDD" id="cd10719">
    <property type="entry name" value="DnaJ_zf"/>
    <property type="match status" value="1"/>
</dbReference>
<dbReference type="VEuPathDB" id="TrichDB:TRFO_24317"/>
<keyword evidence="1 6" id="KW-0479">Metal-binding</keyword>
<feature type="domain" description="CR-type" evidence="8">
    <location>
        <begin position="155"/>
        <end position="229"/>
    </location>
</feature>
<gene>
    <name evidence="9" type="primary">dnaJ</name>
    <name evidence="9" type="ORF">TRFO_24317</name>
</gene>
<sequence>MALLNHYPAITKASFFTRAFAKVKVNWQAENFYDRLGVKKDATQDEIKKKYHEIAKSYHPDVLRDPEEKKEGEKIMSAVNAAYDILKDEKSRNQYDQQAAASPFPSGYGNNFNFNNFNFNNMNFNNMNFHGPGFNQAKQVFREMVHLTFEESIFGCSRIVNLDTTTACQKCNGNGTHDGKPPSICQHCGGQGVVLSGFFMAPCGICQGRGYTITKHCRQCQGSGRVPHPTKLSLKIPAGVENGSVLNFSSPEGSVLVICKVKEDPLLRRDGEDIHVTVPISVKTAILGGVVEIPTLKGVMKKKVLPGTQPNNVERMEGAGVTQRGSLFIHYKLILPKSLSRKDKKMFEGLDDKYMRAAEDMWNSNLNAFQERMKPFQK</sequence>
<dbReference type="CDD" id="cd06257">
    <property type="entry name" value="DnaJ"/>
    <property type="match status" value="1"/>
</dbReference>
<comment type="caution">
    <text evidence="9">The sequence shown here is derived from an EMBL/GenBank/DDBJ whole genome shotgun (WGS) entry which is preliminary data.</text>
</comment>
<dbReference type="InterPro" id="IPR001305">
    <property type="entry name" value="HSP_DnaJ_Cys-rich_dom"/>
</dbReference>
<dbReference type="PANTHER" id="PTHR43096:SF52">
    <property type="entry name" value="DNAJ HOMOLOG 1, MITOCHONDRIAL-RELATED"/>
    <property type="match status" value="1"/>
</dbReference>
<dbReference type="PROSITE" id="PS51188">
    <property type="entry name" value="ZF_CR"/>
    <property type="match status" value="1"/>
</dbReference>
<evidence type="ECO:0000256" key="1">
    <source>
        <dbReference type="ARBA" id="ARBA00022723"/>
    </source>
</evidence>
<dbReference type="SMART" id="SM00271">
    <property type="entry name" value="DnaJ"/>
    <property type="match status" value="1"/>
</dbReference>
<dbReference type="CDD" id="cd10747">
    <property type="entry name" value="DnaJ_C"/>
    <property type="match status" value="1"/>
</dbReference>
<dbReference type="GO" id="GO:0031072">
    <property type="term" value="F:heat shock protein binding"/>
    <property type="evidence" value="ECO:0007669"/>
    <property type="project" value="InterPro"/>
</dbReference>
<evidence type="ECO:0000256" key="4">
    <source>
        <dbReference type="ARBA" id="ARBA00022833"/>
    </source>
</evidence>
<dbReference type="SUPFAM" id="SSF46565">
    <property type="entry name" value="Chaperone J-domain"/>
    <property type="match status" value="1"/>
</dbReference>
<protein>
    <submittedName>
        <fullName evidence="9">Chaperone protein DnaJ</fullName>
    </submittedName>
</protein>
<proteinExistence type="inferred from homology"/>
<evidence type="ECO:0000313" key="9">
    <source>
        <dbReference type="EMBL" id="OHT07432.1"/>
    </source>
</evidence>
<dbReference type="PROSITE" id="PS50076">
    <property type="entry name" value="DNAJ_2"/>
    <property type="match status" value="1"/>
</dbReference>
<keyword evidence="2" id="KW-0677">Repeat</keyword>
<name>A0A1J4K966_9EUKA</name>
<feature type="domain" description="J" evidence="7">
    <location>
        <begin position="31"/>
        <end position="99"/>
    </location>
</feature>
<evidence type="ECO:0000313" key="10">
    <source>
        <dbReference type="Proteomes" id="UP000179807"/>
    </source>
</evidence>
<dbReference type="InterPro" id="IPR008971">
    <property type="entry name" value="HSP40/DnaJ_pept-bd"/>
</dbReference>
<dbReference type="SUPFAM" id="SSF57938">
    <property type="entry name" value="DnaJ/Hsp40 cysteine-rich domain"/>
    <property type="match status" value="1"/>
</dbReference>
<dbReference type="PANTHER" id="PTHR43096">
    <property type="entry name" value="DNAJ HOMOLOG 1, MITOCHONDRIAL-RELATED"/>
    <property type="match status" value="1"/>
</dbReference>
<dbReference type="GO" id="GO:0005524">
    <property type="term" value="F:ATP binding"/>
    <property type="evidence" value="ECO:0007669"/>
    <property type="project" value="InterPro"/>
</dbReference>
<reference evidence="9" key="1">
    <citation type="submission" date="2016-10" db="EMBL/GenBank/DDBJ databases">
        <authorList>
            <person name="Benchimol M."/>
            <person name="Almeida L.G."/>
            <person name="Vasconcelos A.T."/>
            <person name="Perreira-Neves A."/>
            <person name="Rosa I.A."/>
            <person name="Tasca T."/>
            <person name="Bogo M.R."/>
            <person name="de Souza W."/>
        </authorList>
    </citation>
    <scope>NUCLEOTIDE SEQUENCE [LARGE SCALE GENOMIC DNA]</scope>
    <source>
        <strain evidence="9">K</strain>
    </source>
</reference>
<dbReference type="SUPFAM" id="SSF49493">
    <property type="entry name" value="HSP40/DnaJ peptide-binding domain"/>
    <property type="match status" value="2"/>
</dbReference>
<keyword evidence="3 6" id="KW-0863">Zinc-finger</keyword>
<dbReference type="Gene3D" id="2.60.260.20">
    <property type="entry name" value="Urease metallochaperone UreE, N-terminal domain"/>
    <property type="match status" value="2"/>
</dbReference>
<dbReference type="GO" id="GO:0005737">
    <property type="term" value="C:cytoplasm"/>
    <property type="evidence" value="ECO:0007669"/>
    <property type="project" value="TreeGrafter"/>
</dbReference>
<dbReference type="AlphaFoldDB" id="A0A1J4K966"/>
<dbReference type="GeneID" id="94838387"/>
<evidence type="ECO:0000256" key="2">
    <source>
        <dbReference type="ARBA" id="ARBA00022737"/>
    </source>
</evidence>
<keyword evidence="4 6" id="KW-0862">Zinc</keyword>
<dbReference type="RefSeq" id="XP_068360568.1">
    <property type="nucleotide sequence ID" value="XM_068503683.1"/>
</dbReference>
<dbReference type="Pfam" id="PF01556">
    <property type="entry name" value="DnaJ_C"/>
    <property type="match status" value="1"/>
</dbReference>
<evidence type="ECO:0000256" key="6">
    <source>
        <dbReference type="PROSITE-ProRule" id="PRU00546"/>
    </source>
</evidence>
<dbReference type="EMBL" id="MLAK01000696">
    <property type="protein sequence ID" value="OHT07432.1"/>
    <property type="molecule type" value="Genomic_DNA"/>
</dbReference>
<dbReference type="Gene3D" id="1.10.287.110">
    <property type="entry name" value="DnaJ domain"/>
    <property type="match status" value="1"/>
</dbReference>
<organism evidence="9 10">
    <name type="scientific">Tritrichomonas foetus</name>
    <dbReference type="NCBI Taxonomy" id="1144522"/>
    <lineage>
        <taxon>Eukaryota</taxon>
        <taxon>Metamonada</taxon>
        <taxon>Parabasalia</taxon>
        <taxon>Tritrichomonadida</taxon>
        <taxon>Tritrichomonadidae</taxon>
        <taxon>Tritrichomonas</taxon>
    </lineage>
</organism>
<dbReference type="InterPro" id="IPR012724">
    <property type="entry name" value="DnaJ"/>
</dbReference>
<dbReference type="GO" id="GO:0008270">
    <property type="term" value="F:zinc ion binding"/>
    <property type="evidence" value="ECO:0007669"/>
    <property type="project" value="UniProtKB-KW"/>
</dbReference>
<accession>A0A1J4K966</accession>
<dbReference type="Pfam" id="PF00226">
    <property type="entry name" value="DnaJ"/>
    <property type="match status" value="1"/>
</dbReference>
<dbReference type="OrthoDB" id="10256793at2759"/>
<evidence type="ECO:0000256" key="5">
    <source>
        <dbReference type="ARBA" id="ARBA00023186"/>
    </source>
</evidence>
<dbReference type="InterPro" id="IPR036869">
    <property type="entry name" value="J_dom_sf"/>
</dbReference>
<keyword evidence="10" id="KW-1185">Reference proteome</keyword>
<feature type="zinc finger region" description="CR-type" evidence="6">
    <location>
        <begin position="155"/>
        <end position="229"/>
    </location>
</feature>
<dbReference type="InterPro" id="IPR001623">
    <property type="entry name" value="DnaJ_domain"/>
</dbReference>
<dbReference type="InterPro" id="IPR036410">
    <property type="entry name" value="HSP_DnaJ_Cys-rich_dom_sf"/>
</dbReference>
<dbReference type="Proteomes" id="UP000179807">
    <property type="component" value="Unassembled WGS sequence"/>
</dbReference>
<evidence type="ECO:0000259" key="8">
    <source>
        <dbReference type="PROSITE" id="PS51188"/>
    </source>
</evidence>
<evidence type="ECO:0000259" key="7">
    <source>
        <dbReference type="PROSITE" id="PS50076"/>
    </source>
</evidence>
<dbReference type="GO" id="GO:0009408">
    <property type="term" value="P:response to heat"/>
    <property type="evidence" value="ECO:0007669"/>
    <property type="project" value="InterPro"/>
</dbReference>
<keyword evidence="5" id="KW-0143">Chaperone</keyword>